<keyword evidence="3 6" id="KW-0812">Transmembrane</keyword>
<dbReference type="InterPro" id="IPR007632">
    <property type="entry name" value="Anoctamin"/>
</dbReference>
<reference evidence="9" key="1">
    <citation type="submission" date="2010-06" db="EMBL/GenBank/DDBJ databases">
        <authorList>
            <person name="Jiang H."/>
            <person name="Abraham K."/>
            <person name="Ali S."/>
            <person name="Alsbrooks S.L."/>
            <person name="Anim B.N."/>
            <person name="Anosike U.S."/>
            <person name="Attaway T."/>
            <person name="Bandaranaike D.P."/>
            <person name="Battles P.K."/>
            <person name="Bell S.N."/>
            <person name="Bell A.V."/>
            <person name="Beltran B."/>
            <person name="Bickham C."/>
            <person name="Bustamante Y."/>
            <person name="Caleb T."/>
            <person name="Canada A."/>
            <person name="Cardenas V."/>
            <person name="Carter K."/>
            <person name="Chacko J."/>
            <person name="Chandrabose M.N."/>
            <person name="Chavez D."/>
            <person name="Chavez A."/>
            <person name="Chen L."/>
            <person name="Chu H.-S."/>
            <person name="Claassen K.J."/>
            <person name="Cockrell R."/>
            <person name="Collins M."/>
            <person name="Cooper J.A."/>
            <person name="Cree A."/>
            <person name="Curry S.M."/>
            <person name="Da Y."/>
            <person name="Dao M.D."/>
            <person name="Das B."/>
            <person name="Davila M.-L."/>
            <person name="Davy-Carroll L."/>
            <person name="Denson S."/>
            <person name="Dinh H."/>
            <person name="Ebong V.E."/>
            <person name="Edwards J.R."/>
            <person name="Egan A."/>
            <person name="El-Daye J."/>
            <person name="Escobedo L."/>
            <person name="Fernandez S."/>
            <person name="Fernando P.R."/>
            <person name="Flagg N."/>
            <person name="Forbes L.D."/>
            <person name="Fowler R.G."/>
            <person name="Fu Q."/>
            <person name="Gabisi R.A."/>
            <person name="Ganer J."/>
            <person name="Garbino Pronczuk A."/>
            <person name="Garcia R.M."/>
            <person name="Garner T."/>
            <person name="Garrett T.E."/>
            <person name="Gonzalez D.A."/>
            <person name="Hamid H."/>
            <person name="Hawkins E.S."/>
            <person name="Hirani K."/>
            <person name="Hogues M.E."/>
            <person name="Hollins B."/>
            <person name="Hsiao C.-H."/>
            <person name="Jabil R."/>
            <person name="James M.L."/>
            <person name="Jhangiani S.N."/>
            <person name="Johnson B."/>
            <person name="Johnson Q."/>
            <person name="Joshi V."/>
            <person name="Kalu J.B."/>
            <person name="Kam C."/>
            <person name="Kashfia A."/>
            <person name="Keebler J."/>
            <person name="Kisamo H."/>
            <person name="Kovar C.L."/>
            <person name="Lago L.A."/>
            <person name="Lai C.-Y."/>
            <person name="Laidlaw J."/>
            <person name="Lara F."/>
            <person name="Le T.-K."/>
            <person name="Lee S.L."/>
            <person name="Legall F.H."/>
            <person name="Lemon S.J."/>
            <person name="Lewis L.R."/>
            <person name="Li B."/>
            <person name="Liu Y."/>
            <person name="Liu Y.-S."/>
            <person name="Lopez J."/>
            <person name="Lozado R.J."/>
            <person name="Lu J."/>
            <person name="Madu R.C."/>
            <person name="Maheshwari M."/>
            <person name="Maheshwari R."/>
            <person name="Malloy K."/>
            <person name="Martinez E."/>
            <person name="Mathew T."/>
            <person name="Mercado I.C."/>
            <person name="Mercado C."/>
            <person name="Meyer B."/>
            <person name="Montgomery K."/>
            <person name="Morgan M.B."/>
            <person name="Munidasa M."/>
            <person name="Nazareth L.V."/>
            <person name="Nelson J."/>
            <person name="Ng B.M."/>
            <person name="Nguyen N.B."/>
            <person name="Nguyen P.Q."/>
            <person name="Nguyen T."/>
            <person name="Obregon M."/>
            <person name="Okwuonu G.O."/>
            <person name="Onwere C.G."/>
            <person name="Orozco G."/>
            <person name="Parra A."/>
            <person name="Patel S."/>
            <person name="Patil S."/>
            <person name="Perez A."/>
            <person name="Perez Y."/>
            <person name="Pham C."/>
            <person name="Primus E.L."/>
            <person name="Pu L.-L."/>
            <person name="Puazo M."/>
            <person name="Qin X."/>
            <person name="Quiroz J.B."/>
            <person name="Reese J."/>
            <person name="Richards S."/>
            <person name="Rives C.M."/>
            <person name="Robberts R."/>
            <person name="Ruiz S.J."/>
            <person name="Ruiz M.J."/>
            <person name="Santibanez J."/>
            <person name="Schneider B.W."/>
            <person name="Sisson I."/>
            <person name="Smith M."/>
            <person name="Sodergren E."/>
            <person name="Song X.-Z."/>
            <person name="Song B.B."/>
            <person name="Summersgill H."/>
            <person name="Thelus R."/>
            <person name="Thornton R.D."/>
            <person name="Trejos Z.Y."/>
            <person name="Usmani K."/>
            <person name="Vattathil S."/>
            <person name="Villasana D."/>
            <person name="Walker D.L."/>
            <person name="Wang S."/>
            <person name="Wang K."/>
            <person name="White C.S."/>
            <person name="Williams A.C."/>
            <person name="Williamson J."/>
            <person name="Wilson K."/>
            <person name="Woghiren I.O."/>
            <person name="Woodworth J.R."/>
            <person name="Worley K.C."/>
            <person name="Wright R.A."/>
            <person name="Wu W."/>
            <person name="Young L."/>
            <person name="Zhang L."/>
            <person name="Zhang J."/>
            <person name="Zhu Y."/>
            <person name="Muzny D.M."/>
            <person name="Weinstock G."/>
            <person name="Gibbs R.A."/>
        </authorList>
    </citation>
    <scope>NUCLEOTIDE SEQUENCE [LARGE SCALE GENOMIC DNA]</scope>
    <source>
        <strain evidence="9">LSR1</strain>
    </source>
</reference>
<dbReference type="OrthoDB" id="296386at2759"/>
<feature type="domain" description="Anoctamin transmembrane" evidence="7">
    <location>
        <begin position="299"/>
        <end position="738"/>
    </location>
</feature>
<dbReference type="GO" id="GO:0005886">
    <property type="term" value="C:plasma membrane"/>
    <property type="evidence" value="ECO:0007669"/>
    <property type="project" value="TreeGrafter"/>
</dbReference>
<dbReference type="KEGG" id="api:100169560"/>
<comment type="similarity">
    <text evidence="2 6">Belongs to the anoctamin family.</text>
</comment>
<evidence type="ECO:0000256" key="3">
    <source>
        <dbReference type="ARBA" id="ARBA00022692"/>
    </source>
</evidence>
<dbReference type="Pfam" id="PF04547">
    <property type="entry name" value="Anoctamin"/>
    <property type="match status" value="1"/>
</dbReference>
<evidence type="ECO:0000256" key="5">
    <source>
        <dbReference type="ARBA" id="ARBA00023136"/>
    </source>
</evidence>
<proteinExistence type="inferred from homology"/>
<evidence type="ECO:0000256" key="6">
    <source>
        <dbReference type="RuleBase" id="RU280814"/>
    </source>
</evidence>
<evidence type="ECO:0000313" key="8">
    <source>
        <dbReference type="EnsemblMetazoa" id="XP_001944757.2"/>
    </source>
</evidence>
<feature type="transmembrane region" description="Helical" evidence="6">
    <location>
        <begin position="612"/>
        <end position="638"/>
    </location>
</feature>
<feature type="transmembrane region" description="Helical" evidence="6">
    <location>
        <begin position="461"/>
        <end position="484"/>
    </location>
</feature>
<dbReference type="RefSeq" id="XP_001944757.2">
    <property type="nucleotide sequence ID" value="XM_001944722.4"/>
</dbReference>
<feature type="transmembrane region" description="Helical" evidence="6">
    <location>
        <begin position="700"/>
        <end position="721"/>
    </location>
</feature>
<dbReference type="GO" id="GO:0005254">
    <property type="term" value="F:chloride channel activity"/>
    <property type="evidence" value="ECO:0007669"/>
    <property type="project" value="TreeGrafter"/>
</dbReference>
<dbReference type="GeneID" id="100169560"/>
<keyword evidence="9" id="KW-1185">Reference proteome</keyword>
<comment type="subcellular location">
    <subcellularLocation>
        <location evidence="1 6">Membrane</location>
        <topology evidence="1 6">Multi-pass membrane protein</topology>
    </subcellularLocation>
</comment>
<keyword evidence="5 6" id="KW-0472">Membrane</keyword>
<feature type="transmembrane region" description="Helical" evidence="6">
    <location>
        <begin position="669"/>
        <end position="688"/>
    </location>
</feature>
<reference evidence="8" key="2">
    <citation type="submission" date="2022-06" db="UniProtKB">
        <authorList>
            <consortium name="EnsemblMetazoa"/>
        </authorList>
    </citation>
    <scope>IDENTIFICATION</scope>
</reference>
<name>A0A8R1W252_ACYPI</name>
<dbReference type="AlphaFoldDB" id="A0A8R1W252"/>
<evidence type="ECO:0000313" key="9">
    <source>
        <dbReference type="Proteomes" id="UP000007819"/>
    </source>
</evidence>
<keyword evidence="4 6" id="KW-1133">Transmembrane helix</keyword>
<evidence type="ECO:0000256" key="2">
    <source>
        <dbReference type="ARBA" id="ARBA00009671"/>
    </source>
</evidence>
<organism evidence="8 9">
    <name type="scientific">Acyrthosiphon pisum</name>
    <name type="common">Pea aphid</name>
    <dbReference type="NCBI Taxonomy" id="7029"/>
    <lineage>
        <taxon>Eukaryota</taxon>
        <taxon>Metazoa</taxon>
        <taxon>Ecdysozoa</taxon>
        <taxon>Arthropoda</taxon>
        <taxon>Hexapoda</taxon>
        <taxon>Insecta</taxon>
        <taxon>Pterygota</taxon>
        <taxon>Neoptera</taxon>
        <taxon>Paraneoptera</taxon>
        <taxon>Hemiptera</taxon>
        <taxon>Sternorrhyncha</taxon>
        <taxon>Aphidomorpha</taxon>
        <taxon>Aphidoidea</taxon>
        <taxon>Aphididae</taxon>
        <taxon>Macrosiphini</taxon>
        <taxon>Acyrthosiphon</taxon>
    </lineage>
</organism>
<feature type="transmembrane region" description="Helical" evidence="6">
    <location>
        <begin position="418"/>
        <end position="441"/>
    </location>
</feature>
<protein>
    <recommendedName>
        <fullName evidence="6">Anoctamin</fullName>
    </recommendedName>
</protein>
<evidence type="ECO:0000256" key="1">
    <source>
        <dbReference type="ARBA" id="ARBA00004141"/>
    </source>
</evidence>
<evidence type="ECO:0000259" key="7">
    <source>
        <dbReference type="Pfam" id="PF04547"/>
    </source>
</evidence>
<accession>A0A8R1W252</accession>
<evidence type="ECO:0000256" key="4">
    <source>
        <dbReference type="ARBA" id="ARBA00022989"/>
    </source>
</evidence>
<sequence>MSNAIKTQKKTIGLHDICKKNSKIPITNPGHKSSKIDNQMKSLELLSIKPETDPDNSLTCSNISVPSNATELTETSFLDKSNSAESSSLILDTFSQSSASKLIRRKIPRAGHLMTPRHLWIQSIPPKACDVVLTFTKTTDYKTIEWVKSLIVDESNGFSLSVNVQYHSSTDSYCFYLTASFHVLMKAAQDVHLPKKIIGGGGLREFILSEMNIFEGIEDHSNFFTMQERQTLILYVLNTLRVQNCDWLTELVESQPLISECMSNGIIEHLFPVHENKTLKWLRIIWVKSFFSLQPLDKVCDYFGVKVAMYFAWIGHYTGSLIYPAIAYSTFWFGFGRQLDQWTEGVWFVVLAFMNVLWLTVYLETWKRYCAELAYRWATLDQRHQFLLQPRLEFKGHPRISPITGKAELWYPNWKRRLFSYFVSAPIIGLCLAVVFVLTILQIKLQDWWDSYIETNEYPTYLSYISKIMLALIIAVLDDIYNIIAVWLNDCENYRLDTEYENQLIIKVTLFQFVNSFLSLFYIAFYLQDQERLRTQLAVLLITRQLIRNIKESALPYVLEQIRFAKISFDLFGALTPSDGPAKPNGERVVSQPELECSMFKFDGTFSEHLEIFIQFGYVVMFSSAFPLAALCAFLNNLIEIRSDAFKMCYVYQRPFGQRIKDIGMWQNIMEVMGFIAVLVNCALIGLSGQVHRLLPDMTAIQTVLLIVALEHIMLAFRCALSCLIPDVPQWIATEMAKTEYIRREAASSKSQ</sequence>
<dbReference type="EnsemblMetazoa" id="XM_001944722.5">
    <property type="protein sequence ID" value="XP_001944757.2"/>
    <property type="gene ID" value="LOC100169560"/>
</dbReference>
<dbReference type="PANTHER" id="PTHR12308">
    <property type="entry name" value="ANOCTAMIN"/>
    <property type="match status" value="1"/>
</dbReference>
<dbReference type="PANTHER" id="PTHR12308:SF51">
    <property type="entry name" value="ANOCTAMIN-8"/>
    <property type="match status" value="1"/>
</dbReference>
<feature type="transmembrane region" description="Helical" evidence="6">
    <location>
        <begin position="345"/>
        <end position="363"/>
    </location>
</feature>
<dbReference type="Proteomes" id="UP000007819">
    <property type="component" value="Chromosome A3"/>
</dbReference>
<feature type="transmembrane region" description="Helical" evidence="6">
    <location>
        <begin position="310"/>
        <end position="333"/>
    </location>
</feature>
<feature type="transmembrane region" description="Helical" evidence="6">
    <location>
        <begin position="504"/>
        <end position="527"/>
    </location>
</feature>
<dbReference type="InterPro" id="IPR049452">
    <property type="entry name" value="Anoctamin_TM"/>
</dbReference>